<evidence type="ECO:0000256" key="7">
    <source>
        <dbReference type="ARBA" id="ARBA00047343"/>
    </source>
</evidence>
<dbReference type="EMBL" id="ABZS01000018">
    <property type="protein sequence ID" value="EEP61184.1"/>
    <property type="molecule type" value="Genomic_DNA"/>
</dbReference>
<organism evidence="12 13">
    <name type="scientific">Sulfurihydrogenibium yellowstonense SS-5</name>
    <dbReference type="NCBI Taxonomy" id="432331"/>
    <lineage>
        <taxon>Bacteria</taxon>
        <taxon>Pseudomonadati</taxon>
        <taxon>Aquificota</taxon>
        <taxon>Aquificia</taxon>
        <taxon>Aquificales</taxon>
        <taxon>Hydrogenothermaceae</taxon>
        <taxon>Sulfurihydrogenibium</taxon>
    </lineage>
</organism>
<dbReference type="InterPro" id="IPR011051">
    <property type="entry name" value="RmlC_Cupin_sf"/>
</dbReference>
<dbReference type="Proteomes" id="UP000005540">
    <property type="component" value="Unassembled WGS sequence"/>
</dbReference>
<dbReference type="InterPro" id="IPR005835">
    <property type="entry name" value="NTP_transferase_dom"/>
</dbReference>
<comment type="catalytic activity">
    <reaction evidence="7">
        <text>alpha-D-mannose 1-phosphate + GTP + H(+) = GDP-alpha-D-mannose + diphosphate</text>
        <dbReference type="Rhea" id="RHEA:15229"/>
        <dbReference type="ChEBI" id="CHEBI:15378"/>
        <dbReference type="ChEBI" id="CHEBI:33019"/>
        <dbReference type="ChEBI" id="CHEBI:37565"/>
        <dbReference type="ChEBI" id="CHEBI:57527"/>
        <dbReference type="ChEBI" id="CHEBI:58409"/>
        <dbReference type="EC" id="2.7.7.13"/>
    </reaction>
</comment>
<dbReference type="InterPro" id="IPR054566">
    <property type="entry name" value="ManC/GMP-like_b-helix"/>
</dbReference>
<keyword evidence="4 12" id="KW-0548">Nucleotidyltransferase</keyword>
<dbReference type="OrthoDB" id="9806359at2"/>
<dbReference type="GO" id="GO:0016853">
    <property type="term" value="F:isomerase activity"/>
    <property type="evidence" value="ECO:0007669"/>
    <property type="project" value="UniProtKB-KW"/>
</dbReference>
<keyword evidence="3 12" id="KW-0808">Transferase</keyword>
<evidence type="ECO:0000259" key="11">
    <source>
        <dbReference type="Pfam" id="PF22640"/>
    </source>
</evidence>
<evidence type="ECO:0000256" key="3">
    <source>
        <dbReference type="ARBA" id="ARBA00022679"/>
    </source>
</evidence>
<evidence type="ECO:0000256" key="6">
    <source>
        <dbReference type="ARBA" id="ARBA00023134"/>
    </source>
</evidence>
<keyword evidence="5" id="KW-0547">Nucleotide-binding</keyword>
<dbReference type="Pfam" id="PF00483">
    <property type="entry name" value="NTP_transferase"/>
    <property type="match status" value="1"/>
</dbReference>
<feature type="domain" description="Mannose-6-phosphate isomerase type II C-terminal" evidence="10">
    <location>
        <begin position="351"/>
        <end position="465"/>
    </location>
</feature>
<dbReference type="GO" id="GO:0009298">
    <property type="term" value="P:GDP-mannose biosynthetic process"/>
    <property type="evidence" value="ECO:0007669"/>
    <property type="project" value="TreeGrafter"/>
</dbReference>
<dbReference type="InterPro" id="IPR049577">
    <property type="entry name" value="GMPP_N"/>
</dbReference>
<evidence type="ECO:0000256" key="4">
    <source>
        <dbReference type="ARBA" id="ARBA00022695"/>
    </source>
</evidence>
<dbReference type="GO" id="GO:0000271">
    <property type="term" value="P:polysaccharide biosynthetic process"/>
    <property type="evidence" value="ECO:0007669"/>
    <property type="project" value="InterPro"/>
</dbReference>
<sequence length="470" mass="54154">MKVVILAGGSGTRLFPLSRKNLPKQFLKIADNQSLFQKTIDRALKIVKSPKDIIIITNKEYIFHLKSQLREINHSEKDFHIITEPVGRNTAPAIALAVKYLTEKQEIPFDETIFISPSDHIIQPDKEFVEYVKKADELAKEGYIATFGVKPTKPETGYGYIEAGEKIRDGYKVIKFHEKPSIEKATEYLMKGNFYWNSGMFTFSIQTILEEFKNHSEEIYQMINDNSFEELLKNFDNMPDISIDYAVMEKTNKAAVIPMNITWSDVGSWDSVYEILPKDENQNVKVGKVIDIDTKNSMIIGNKRVISTIGLENLTVVETDDVILIAKQGEGQKVREVVNKIKNDKELSYLVDLHTTVYRPWGSYTELEKGERYRIKRITVYPGESLSLQMHYHRSEHWIVVKGTAKVVLEENGEIKEYFVHENESIYVPKTTKHRLVNPGKIPLELIEVQVGEYVEEDDIVRFNDVYGRC</sequence>
<dbReference type="InterPro" id="IPR029044">
    <property type="entry name" value="Nucleotide-diphossugar_trans"/>
</dbReference>
<dbReference type="GO" id="GO:0004475">
    <property type="term" value="F:mannose-1-phosphate guanylyltransferase (GTP) activity"/>
    <property type="evidence" value="ECO:0007669"/>
    <property type="project" value="UniProtKB-EC"/>
</dbReference>
<reference evidence="12 13" key="1">
    <citation type="submission" date="2009-04" db="EMBL/GenBank/DDBJ databases">
        <authorList>
            <person name="Reysenbach A.-L."/>
            <person name="Heidelberg J.F."/>
            <person name="Nelson W.C."/>
        </authorList>
    </citation>
    <scope>NUCLEOTIDE SEQUENCE [LARGE SCALE GENOMIC DNA]</scope>
    <source>
        <strain evidence="12 13">SS-5</strain>
    </source>
</reference>
<dbReference type="RefSeq" id="WP_007545753.1">
    <property type="nucleotide sequence ID" value="NZ_ABZS01000018.1"/>
</dbReference>
<dbReference type="Pfam" id="PF22640">
    <property type="entry name" value="ManC_GMP_beta-helix"/>
    <property type="match status" value="1"/>
</dbReference>
<proteinExistence type="inferred from homology"/>
<evidence type="ECO:0000313" key="12">
    <source>
        <dbReference type="EMBL" id="EEP61184.1"/>
    </source>
</evidence>
<dbReference type="GO" id="GO:0005525">
    <property type="term" value="F:GTP binding"/>
    <property type="evidence" value="ECO:0007669"/>
    <property type="project" value="UniProtKB-KW"/>
</dbReference>
<dbReference type="InterPro" id="IPR006375">
    <property type="entry name" value="Man1P_GuaTrfase/Man6P_Isoase"/>
</dbReference>
<dbReference type="AlphaFoldDB" id="C4FIB5"/>
<keyword evidence="12" id="KW-0413">Isomerase</keyword>
<dbReference type="SUPFAM" id="SSF51182">
    <property type="entry name" value="RmlC-like cupins"/>
    <property type="match status" value="1"/>
</dbReference>
<feature type="domain" description="Nucleotidyl transferase" evidence="9">
    <location>
        <begin position="2"/>
        <end position="281"/>
    </location>
</feature>
<dbReference type="InterPro" id="IPR001538">
    <property type="entry name" value="Man6P_isomerase-2_C"/>
</dbReference>
<evidence type="ECO:0000259" key="9">
    <source>
        <dbReference type="Pfam" id="PF00483"/>
    </source>
</evidence>
<evidence type="ECO:0000256" key="2">
    <source>
        <dbReference type="ARBA" id="ARBA00012387"/>
    </source>
</evidence>
<comment type="caution">
    <text evidence="12">The sequence shown here is derived from an EMBL/GenBank/DDBJ whole genome shotgun (WGS) entry which is preliminary data.</text>
</comment>
<dbReference type="CDD" id="cd02213">
    <property type="entry name" value="cupin_PMI_typeII_C"/>
    <property type="match status" value="1"/>
</dbReference>
<feature type="domain" description="MannoseP isomerase/GMP-like beta-helix" evidence="11">
    <location>
        <begin position="287"/>
        <end position="340"/>
    </location>
</feature>
<dbReference type="Gene3D" id="3.90.550.10">
    <property type="entry name" value="Spore Coat Polysaccharide Biosynthesis Protein SpsA, Chain A"/>
    <property type="match status" value="1"/>
</dbReference>
<gene>
    <name evidence="12" type="ORF">SULYE_0299</name>
</gene>
<dbReference type="Pfam" id="PF01050">
    <property type="entry name" value="MannoseP_isomer"/>
    <property type="match status" value="1"/>
</dbReference>
<dbReference type="PANTHER" id="PTHR46390">
    <property type="entry name" value="MANNOSE-1-PHOSPHATE GUANYLYLTRANSFERASE"/>
    <property type="match status" value="1"/>
</dbReference>
<protein>
    <recommendedName>
        <fullName evidence="2">mannose-1-phosphate guanylyltransferase</fullName>
        <ecNumber evidence="2">2.7.7.13</ecNumber>
    </recommendedName>
</protein>
<evidence type="ECO:0000256" key="1">
    <source>
        <dbReference type="ARBA" id="ARBA00006115"/>
    </source>
</evidence>
<name>C4FIB5_9AQUI</name>
<keyword evidence="13" id="KW-1185">Reference proteome</keyword>
<dbReference type="InterPro" id="IPR014710">
    <property type="entry name" value="RmlC-like_jellyroll"/>
</dbReference>
<keyword evidence="6" id="KW-0342">GTP-binding</keyword>
<dbReference type="CDD" id="cd02509">
    <property type="entry name" value="GDP-M1P_Guanylyltransferase"/>
    <property type="match status" value="1"/>
</dbReference>
<accession>C4FIB5</accession>
<dbReference type="InterPro" id="IPR051161">
    <property type="entry name" value="Mannose-6P_isomerase_type2"/>
</dbReference>
<comment type="similarity">
    <text evidence="1 8">Belongs to the mannose-6-phosphate isomerase type 2 family.</text>
</comment>
<dbReference type="FunFam" id="3.90.550.10:FF:000046">
    <property type="entry name" value="Mannose-1-phosphate guanylyltransferase (GDP)"/>
    <property type="match status" value="1"/>
</dbReference>
<dbReference type="Gene3D" id="2.60.120.10">
    <property type="entry name" value="Jelly Rolls"/>
    <property type="match status" value="1"/>
</dbReference>
<dbReference type="PANTHER" id="PTHR46390:SF1">
    <property type="entry name" value="MANNOSE-1-PHOSPHATE GUANYLYLTRANSFERASE"/>
    <property type="match status" value="1"/>
</dbReference>
<dbReference type="SUPFAM" id="SSF53448">
    <property type="entry name" value="Nucleotide-diphospho-sugar transferases"/>
    <property type="match status" value="1"/>
</dbReference>
<evidence type="ECO:0000313" key="13">
    <source>
        <dbReference type="Proteomes" id="UP000005540"/>
    </source>
</evidence>
<evidence type="ECO:0000256" key="8">
    <source>
        <dbReference type="RuleBase" id="RU004190"/>
    </source>
</evidence>
<dbReference type="EC" id="2.7.7.13" evidence="2"/>
<evidence type="ECO:0000259" key="10">
    <source>
        <dbReference type="Pfam" id="PF01050"/>
    </source>
</evidence>
<evidence type="ECO:0000256" key="5">
    <source>
        <dbReference type="ARBA" id="ARBA00022741"/>
    </source>
</evidence>
<dbReference type="FunFam" id="2.60.120.10:FF:000032">
    <property type="entry name" value="Mannose-1-phosphate guanylyltransferase/mannose-6-phosphate isomerase"/>
    <property type="match status" value="1"/>
</dbReference>
<dbReference type="NCBIfam" id="TIGR01479">
    <property type="entry name" value="GMP_PMI"/>
    <property type="match status" value="1"/>
</dbReference>